<dbReference type="EMBL" id="AFUO01000001">
    <property type="protein sequence ID" value="EGR93908.1"/>
    <property type="molecule type" value="Genomic_DNA"/>
</dbReference>
<proteinExistence type="predicted"/>
<evidence type="ECO:0000313" key="1">
    <source>
        <dbReference type="EMBL" id="EGR93908.1"/>
    </source>
</evidence>
<name>F9P0Z3_STROR</name>
<dbReference type="Proteomes" id="UP000003771">
    <property type="component" value="Unassembled WGS sequence"/>
</dbReference>
<evidence type="ECO:0000313" key="2">
    <source>
        <dbReference type="Proteomes" id="UP000003771"/>
    </source>
</evidence>
<accession>F9P0Z3</accession>
<sequence>MWNFRTSAESKATYKQIQNYVFETFGFKVSTLYIAQVKKTHGLEVREHYNISKNENQKVPQCPIEKEEAILDALKHFKML</sequence>
<protein>
    <submittedName>
        <fullName evidence="1">Uncharacterized protein</fullName>
    </submittedName>
</protein>
<comment type="caution">
    <text evidence="1">The sequence shown here is derived from an EMBL/GenBank/DDBJ whole genome shotgun (WGS) entry which is preliminary data.</text>
</comment>
<dbReference type="eggNOG" id="COG2265">
    <property type="taxonomic scope" value="Bacteria"/>
</dbReference>
<reference evidence="1 2" key="1">
    <citation type="submission" date="2011-07" db="EMBL/GenBank/DDBJ databases">
        <authorList>
            <person name="Durkin A.S."/>
            <person name="Kim M."/>
            <person name="Radune D."/>
            <person name="Hostetler J."/>
            <person name="Torralba M."/>
            <person name="Gillis M."/>
            <person name="Methe B."/>
            <person name="Sutton G."/>
            <person name="Nelson K.E."/>
        </authorList>
    </citation>
    <scope>NUCLEOTIDE SEQUENCE [LARGE SCALE GENOMIC DNA]</scope>
    <source>
        <strain evidence="1 2">F0392</strain>
    </source>
</reference>
<dbReference type="PATRIC" id="fig|768726.4.peg.233"/>
<gene>
    <name evidence="1" type="ORF">HMPREF9178_0240</name>
</gene>
<organism evidence="1 2">
    <name type="scientific">Streptococcus mitis bv. 2 str. F0392</name>
    <dbReference type="NCBI Taxonomy" id="768726"/>
    <lineage>
        <taxon>Bacteria</taxon>
        <taxon>Bacillati</taxon>
        <taxon>Bacillota</taxon>
        <taxon>Bacilli</taxon>
        <taxon>Lactobacillales</taxon>
        <taxon>Streptococcaceae</taxon>
        <taxon>Streptococcus</taxon>
    </lineage>
</organism>
<dbReference type="AlphaFoldDB" id="F9P0Z3"/>